<dbReference type="EMBL" id="BART01009294">
    <property type="protein sequence ID" value="GAG66104.1"/>
    <property type="molecule type" value="Genomic_DNA"/>
</dbReference>
<comment type="caution">
    <text evidence="1">The sequence shown here is derived from an EMBL/GenBank/DDBJ whole genome shotgun (WGS) entry which is preliminary data.</text>
</comment>
<evidence type="ECO:0000313" key="1">
    <source>
        <dbReference type="EMBL" id="GAG66104.1"/>
    </source>
</evidence>
<gene>
    <name evidence="1" type="ORF">S01H4_20642</name>
</gene>
<reference evidence="1" key="1">
    <citation type="journal article" date="2014" name="Front. Microbiol.">
        <title>High frequency of phylogenetically diverse reductive dehalogenase-homologous genes in deep subseafloor sedimentary metagenomes.</title>
        <authorList>
            <person name="Kawai M."/>
            <person name="Futagami T."/>
            <person name="Toyoda A."/>
            <person name="Takaki Y."/>
            <person name="Nishi S."/>
            <person name="Hori S."/>
            <person name="Arai W."/>
            <person name="Tsubouchi T."/>
            <person name="Morono Y."/>
            <person name="Uchiyama I."/>
            <person name="Ito T."/>
            <person name="Fujiyama A."/>
            <person name="Inagaki F."/>
            <person name="Takami H."/>
        </authorList>
    </citation>
    <scope>NUCLEOTIDE SEQUENCE</scope>
    <source>
        <strain evidence="1">Expedition CK06-06</strain>
    </source>
</reference>
<accession>X0ZA35</accession>
<name>X0ZA35_9ZZZZ</name>
<organism evidence="1">
    <name type="scientific">marine sediment metagenome</name>
    <dbReference type="NCBI Taxonomy" id="412755"/>
    <lineage>
        <taxon>unclassified sequences</taxon>
        <taxon>metagenomes</taxon>
        <taxon>ecological metagenomes</taxon>
    </lineage>
</organism>
<protein>
    <submittedName>
        <fullName evidence="1">Uncharacterized protein</fullName>
    </submittedName>
</protein>
<dbReference type="AlphaFoldDB" id="X0ZA35"/>
<sequence>MVEVIRTSMEDRSAFPVGAQGAPLIHIHLVERHIFGNSTVVKIWGQVKIAAKEIIFARELKLNTLQVLLLTVESGYHYPFIPQKWVYHKGEFDNYASVDILAPSAAYQYEAATSHASAARPSTLPHDGSIWLNFIALGE</sequence>
<proteinExistence type="predicted"/>